<dbReference type="OrthoDB" id="3692147at2759"/>
<dbReference type="InParanoid" id="F0XES8"/>
<dbReference type="STRING" id="655863.F0XES8"/>
<reference evidence="1 2" key="1">
    <citation type="journal article" date="2011" name="Proc. Natl. Acad. Sci. U.S.A.">
        <title>Genome and transcriptome analyses of the mountain pine beetle-fungal symbiont Grosmannia clavigera, a lodgepole pine pathogen.</title>
        <authorList>
            <person name="DiGuistini S."/>
            <person name="Wang Y."/>
            <person name="Liao N.Y."/>
            <person name="Taylor G."/>
            <person name="Tanguay P."/>
            <person name="Feau N."/>
            <person name="Henrissat B."/>
            <person name="Chan S.K."/>
            <person name="Hesse-Orce U."/>
            <person name="Alamouti S.M."/>
            <person name="Tsui C.K.M."/>
            <person name="Docking R.T."/>
            <person name="Levasseur A."/>
            <person name="Haridas S."/>
            <person name="Robertson G."/>
            <person name="Birol I."/>
            <person name="Holt R.A."/>
            <person name="Marra M.A."/>
            <person name="Hamelin R.C."/>
            <person name="Hirst M."/>
            <person name="Jones S.J.M."/>
            <person name="Bohlmann J."/>
            <person name="Breuil C."/>
        </authorList>
    </citation>
    <scope>NUCLEOTIDE SEQUENCE [LARGE SCALE GENOMIC DNA]</scope>
    <source>
        <strain evidence="2">kw1407 / UAMH 11150</strain>
    </source>
</reference>
<protein>
    <submittedName>
        <fullName evidence="1">Uncharacterized protein</fullName>
    </submittedName>
</protein>
<dbReference type="eggNOG" id="ENOG502SN0B">
    <property type="taxonomic scope" value="Eukaryota"/>
</dbReference>
<keyword evidence="2" id="KW-1185">Reference proteome</keyword>
<accession>F0XES8</accession>
<dbReference type="GeneID" id="25974557"/>
<name>F0XES8_GROCL</name>
<dbReference type="RefSeq" id="XP_014174209.1">
    <property type="nucleotide sequence ID" value="XM_014318734.1"/>
</dbReference>
<dbReference type="HOGENOM" id="CLU_2026991_0_0_1"/>
<dbReference type="AlphaFoldDB" id="F0XES8"/>
<organism evidence="2">
    <name type="scientific">Grosmannia clavigera (strain kw1407 / UAMH 11150)</name>
    <name type="common">Blue stain fungus</name>
    <name type="synonym">Graphiocladiella clavigera</name>
    <dbReference type="NCBI Taxonomy" id="655863"/>
    <lineage>
        <taxon>Eukaryota</taxon>
        <taxon>Fungi</taxon>
        <taxon>Dikarya</taxon>
        <taxon>Ascomycota</taxon>
        <taxon>Pezizomycotina</taxon>
        <taxon>Sordariomycetes</taxon>
        <taxon>Sordariomycetidae</taxon>
        <taxon>Ophiostomatales</taxon>
        <taxon>Ophiostomataceae</taxon>
        <taxon>Leptographium</taxon>
    </lineage>
</organism>
<dbReference type="EMBL" id="GL629765">
    <property type="protein sequence ID" value="EFX04727.1"/>
    <property type="molecule type" value="Genomic_DNA"/>
</dbReference>
<proteinExistence type="predicted"/>
<evidence type="ECO:0000313" key="2">
    <source>
        <dbReference type="Proteomes" id="UP000007796"/>
    </source>
</evidence>
<evidence type="ECO:0000313" key="1">
    <source>
        <dbReference type="EMBL" id="EFX04727.1"/>
    </source>
</evidence>
<dbReference type="Proteomes" id="UP000007796">
    <property type="component" value="Unassembled WGS sequence"/>
</dbReference>
<gene>
    <name evidence="1" type="ORF">CMQ_1655</name>
</gene>
<sequence length="122" mass="14164">MQRRWRHKRDPLPCKFASWSPRRLECDICGGFQELRSFSLLNRAENIDKGRQRQCLGCEGAVQLCEHVHLSWATIQDHITSYWQGQLLTGRLGTWQACFDSFDFVCHDPSHDRRCTAAGEPT</sequence>